<feature type="transmembrane region" description="Helical" evidence="1">
    <location>
        <begin position="43"/>
        <end position="71"/>
    </location>
</feature>
<feature type="transmembrane region" description="Helical" evidence="1">
    <location>
        <begin position="92"/>
        <end position="113"/>
    </location>
</feature>
<evidence type="ECO:0000313" key="3">
    <source>
        <dbReference type="Proteomes" id="UP000037035"/>
    </source>
</evidence>
<gene>
    <name evidence="2" type="ORF">VP01_3012g2</name>
</gene>
<feature type="transmembrane region" description="Helical" evidence="1">
    <location>
        <begin position="210"/>
        <end position="234"/>
    </location>
</feature>
<accession>A0A0L6V098</accession>
<sequence length="338" mass="38182">MKRTRAINNGNMAMLSGLPPDVDPFAFISHQPQRSLPLLPTSAITILAIFFVCHTLAAAFSLIILVLPFIGKGKRRPWLLRKIYLEASSGEELFNTPIYLVNAGILMSLWQFLGSNMRYILIFSLCKPTCLEFLFCVWYCLVFFFFLGGGGGHIECLLCQVLTVKISLGLLIIFDTYSQWSMTHCFLVILYSDKKFVITSRRPNWLQSPLLLNTFFLVYPLAVTAAVVPAIALLSLTYSDLQGHTIALKEILSRGSQVWNQSQHASHSAVERELLSSQLARTMAELGTLLEQMGALVPRLEEYFTTIRSMMLFFIPTTSLVSLLRLSPVLRWTDWIDN</sequence>
<feature type="transmembrane region" description="Helical" evidence="1">
    <location>
        <begin position="119"/>
        <end position="147"/>
    </location>
</feature>
<comment type="caution">
    <text evidence="2">The sequence shown here is derived from an EMBL/GenBank/DDBJ whole genome shotgun (WGS) entry which is preliminary data.</text>
</comment>
<dbReference type="VEuPathDB" id="FungiDB:VP01_3012g2"/>
<dbReference type="OrthoDB" id="10431565at2759"/>
<keyword evidence="1" id="KW-0472">Membrane</keyword>
<keyword evidence="3" id="KW-1185">Reference proteome</keyword>
<feature type="transmembrane region" description="Helical" evidence="1">
    <location>
        <begin position="303"/>
        <end position="324"/>
    </location>
</feature>
<reference evidence="2 3" key="1">
    <citation type="submission" date="2015-08" db="EMBL/GenBank/DDBJ databases">
        <title>Next Generation Sequencing and Analysis of the Genome of Puccinia sorghi L Schw, the Causal Agent of Maize Common Rust.</title>
        <authorList>
            <person name="Rochi L."/>
            <person name="Burguener G."/>
            <person name="Darino M."/>
            <person name="Turjanski A."/>
            <person name="Kreff E."/>
            <person name="Dieguez M.J."/>
            <person name="Sacco F."/>
        </authorList>
    </citation>
    <scope>NUCLEOTIDE SEQUENCE [LARGE SCALE GENOMIC DNA]</scope>
    <source>
        <strain evidence="2 3">RO10H11247</strain>
    </source>
</reference>
<evidence type="ECO:0000256" key="1">
    <source>
        <dbReference type="SAM" id="Phobius"/>
    </source>
</evidence>
<keyword evidence="1" id="KW-0812">Transmembrane</keyword>
<dbReference type="EMBL" id="LAVV01007961">
    <property type="protein sequence ID" value="KNZ54196.1"/>
    <property type="molecule type" value="Genomic_DNA"/>
</dbReference>
<organism evidence="2 3">
    <name type="scientific">Puccinia sorghi</name>
    <dbReference type="NCBI Taxonomy" id="27349"/>
    <lineage>
        <taxon>Eukaryota</taxon>
        <taxon>Fungi</taxon>
        <taxon>Dikarya</taxon>
        <taxon>Basidiomycota</taxon>
        <taxon>Pucciniomycotina</taxon>
        <taxon>Pucciniomycetes</taxon>
        <taxon>Pucciniales</taxon>
        <taxon>Pucciniaceae</taxon>
        <taxon>Puccinia</taxon>
    </lineage>
</organism>
<protein>
    <submittedName>
        <fullName evidence="2">Uncharacterized protein</fullName>
    </submittedName>
</protein>
<name>A0A0L6V098_9BASI</name>
<proteinExistence type="predicted"/>
<dbReference type="AlphaFoldDB" id="A0A0L6V098"/>
<feature type="transmembrane region" description="Helical" evidence="1">
    <location>
        <begin position="180"/>
        <end position="198"/>
    </location>
</feature>
<evidence type="ECO:0000313" key="2">
    <source>
        <dbReference type="EMBL" id="KNZ54196.1"/>
    </source>
</evidence>
<keyword evidence="1" id="KW-1133">Transmembrane helix</keyword>
<dbReference type="Proteomes" id="UP000037035">
    <property type="component" value="Unassembled WGS sequence"/>
</dbReference>